<dbReference type="RefSeq" id="WP_256533213.1">
    <property type="nucleotide sequence ID" value="NZ_CP101824.1"/>
</dbReference>
<comment type="caution">
    <text evidence="2">The sequence shown here is derived from an EMBL/GenBank/DDBJ whole genome shotgun (WGS) entry which is preliminary data.</text>
</comment>
<evidence type="ECO:0000313" key="2">
    <source>
        <dbReference type="EMBL" id="MFC3959701.1"/>
    </source>
</evidence>
<gene>
    <name evidence="2" type="ORF">ACFOUR_15170</name>
</gene>
<reference evidence="2 3" key="1">
    <citation type="journal article" date="2019" name="Int. J. Syst. Evol. Microbiol.">
        <title>The Global Catalogue of Microorganisms (GCM) 10K type strain sequencing project: providing services to taxonomists for standard genome sequencing and annotation.</title>
        <authorList>
            <consortium name="The Broad Institute Genomics Platform"/>
            <consortium name="The Broad Institute Genome Sequencing Center for Infectious Disease"/>
            <person name="Wu L."/>
            <person name="Ma J."/>
        </authorList>
    </citation>
    <scope>NUCLEOTIDE SEQUENCE [LARGE SCALE GENOMIC DNA]</scope>
    <source>
        <strain evidence="2 3">IBRC-M 10256</strain>
    </source>
</reference>
<name>A0ABD5NRI8_9EURY</name>
<accession>A0ABD5NRI8</accession>
<dbReference type="AlphaFoldDB" id="A0ABD5NRI8"/>
<dbReference type="GO" id="GO:0032259">
    <property type="term" value="P:methylation"/>
    <property type="evidence" value="ECO:0007669"/>
    <property type="project" value="UniProtKB-KW"/>
</dbReference>
<evidence type="ECO:0000313" key="3">
    <source>
        <dbReference type="Proteomes" id="UP001595846"/>
    </source>
</evidence>
<keyword evidence="2" id="KW-0489">Methyltransferase</keyword>
<dbReference type="Gene3D" id="3.40.50.150">
    <property type="entry name" value="Vaccinia Virus protein VP39"/>
    <property type="match status" value="1"/>
</dbReference>
<evidence type="ECO:0000259" key="1">
    <source>
        <dbReference type="Pfam" id="PF13649"/>
    </source>
</evidence>
<proteinExistence type="predicted"/>
<dbReference type="GeneID" id="73902327"/>
<dbReference type="Pfam" id="PF13649">
    <property type="entry name" value="Methyltransf_25"/>
    <property type="match status" value="1"/>
</dbReference>
<keyword evidence="2" id="KW-0808">Transferase</keyword>
<dbReference type="InterPro" id="IPR029063">
    <property type="entry name" value="SAM-dependent_MTases_sf"/>
</dbReference>
<dbReference type="CDD" id="cd02440">
    <property type="entry name" value="AdoMet_MTases"/>
    <property type="match status" value="1"/>
</dbReference>
<dbReference type="EMBL" id="JBHSAQ010000013">
    <property type="protein sequence ID" value="MFC3959701.1"/>
    <property type="molecule type" value="Genomic_DNA"/>
</dbReference>
<dbReference type="Proteomes" id="UP001595846">
    <property type="component" value="Unassembled WGS sequence"/>
</dbReference>
<dbReference type="InterPro" id="IPR041698">
    <property type="entry name" value="Methyltransf_25"/>
</dbReference>
<organism evidence="2 3">
    <name type="scientific">Halovivax cerinus</name>
    <dbReference type="NCBI Taxonomy" id="1487865"/>
    <lineage>
        <taxon>Archaea</taxon>
        <taxon>Methanobacteriati</taxon>
        <taxon>Methanobacteriota</taxon>
        <taxon>Stenosarchaea group</taxon>
        <taxon>Halobacteria</taxon>
        <taxon>Halobacteriales</taxon>
        <taxon>Natrialbaceae</taxon>
        <taxon>Halovivax</taxon>
    </lineage>
</organism>
<dbReference type="SUPFAM" id="SSF53335">
    <property type="entry name" value="S-adenosyl-L-methionine-dependent methyltransferases"/>
    <property type="match status" value="1"/>
</dbReference>
<keyword evidence="3" id="KW-1185">Reference proteome</keyword>
<protein>
    <submittedName>
        <fullName evidence="2">Class I SAM-dependent DNA methyltransferase</fullName>
    </submittedName>
</protein>
<sequence>MHGEDGSYRGARARFYDEQLRETDRPDVAYYRDLATSVDGPVLETACGTGRIYLQLLAAGVDADGFDLSADALAVLRENAAERGLDPAVWTADLTDFAVDREYALATCPFNAIQHLETVDDQLAALESVHDALAPGGRFVFDTFVPGFDVICETYGEWQERTVAYRGVDHELRTRTRVVDEVEQRFAVETELSDPDGEPVFAETDRLSMLPKQQVEVLARKSPFTEWSVTGDFTDEPIEDGHSIQVWELRREA</sequence>
<feature type="domain" description="Methyltransferase" evidence="1">
    <location>
        <begin position="42"/>
        <end position="137"/>
    </location>
</feature>
<dbReference type="GO" id="GO:0008168">
    <property type="term" value="F:methyltransferase activity"/>
    <property type="evidence" value="ECO:0007669"/>
    <property type="project" value="UniProtKB-KW"/>
</dbReference>